<evidence type="ECO:0000313" key="13">
    <source>
        <dbReference type="EMBL" id="CAK9149752.1"/>
    </source>
</evidence>
<dbReference type="Gene3D" id="1.20.1560.10">
    <property type="entry name" value="ABC transporter type 1, transmembrane domain"/>
    <property type="match status" value="1"/>
</dbReference>
<evidence type="ECO:0000259" key="12">
    <source>
        <dbReference type="PROSITE" id="PS50929"/>
    </source>
</evidence>
<dbReference type="SUPFAM" id="SSF52540">
    <property type="entry name" value="P-loop containing nucleoside triphosphate hydrolases"/>
    <property type="match status" value="1"/>
</dbReference>
<evidence type="ECO:0000256" key="3">
    <source>
        <dbReference type="ARBA" id="ARBA00022692"/>
    </source>
</evidence>
<keyword evidence="3 11" id="KW-0812">Transmembrane</keyword>
<evidence type="ECO:0000256" key="4">
    <source>
        <dbReference type="ARBA" id="ARBA00022737"/>
    </source>
</evidence>
<comment type="caution">
    <text evidence="13">The sequence shown here is derived from an EMBL/GenBank/DDBJ whole genome shotgun (WGS) entry which is preliminary data.</text>
</comment>
<dbReference type="Pfam" id="PF00005">
    <property type="entry name" value="ABC_tran"/>
    <property type="match status" value="1"/>
</dbReference>
<dbReference type="EMBL" id="CAUOFW020001936">
    <property type="protein sequence ID" value="CAK9149752.1"/>
    <property type="molecule type" value="Genomic_DNA"/>
</dbReference>
<dbReference type="InterPro" id="IPR003593">
    <property type="entry name" value="AAA+_ATPase"/>
</dbReference>
<evidence type="ECO:0000256" key="11">
    <source>
        <dbReference type="SAM" id="Phobius"/>
    </source>
</evidence>
<evidence type="ECO:0000256" key="1">
    <source>
        <dbReference type="ARBA" id="ARBA00004651"/>
    </source>
</evidence>
<accession>A0ABC8RXZ5</accession>
<evidence type="ECO:0000256" key="6">
    <source>
        <dbReference type="ARBA" id="ARBA00022840"/>
    </source>
</evidence>
<dbReference type="SUPFAM" id="SSF90123">
    <property type="entry name" value="ABC transporter transmembrane region"/>
    <property type="match status" value="1"/>
</dbReference>
<evidence type="ECO:0000256" key="7">
    <source>
        <dbReference type="ARBA" id="ARBA00022989"/>
    </source>
</evidence>
<evidence type="ECO:0000313" key="14">
    <source>
        <dbReference type="Proteomes" id="UP001642360"/>
    </source>
</evidence>
<dbReference type="AlphaFoldDB" id="A0ABC8RXZ5"/>
<feature type="transmembrane region" description="Helical" evidence="11">
    <location>
        <begin position="314"/>
        <end position="332"/>
    </location>
</feature>
<dbReference type="GO" id="GO:0005886">
    <property type="term" value="C:plasma membrane"/>
    <property type="evidence" value="ECO:0007669"/>
    <property type="project" value="UniProtKB-SubCell"/>
</dbReference>
<dbReference type="SMART" id="SM00382">
    <property type="entry name" value="AAA"/>
    <property type="match status" value="1"/>
</dbReference>
<dbReference type="CDD" id="cd18577">
    <property type="entry name" value="ABC_6TM_Pgp_ABCB1_D1_like"/>
    <property type="match status" value="1"/>
</dbReference>
<keyword evidence="6" id="KW-0067">ATP-binding</keyword>
<feature type="transmembrane region" description="Helical" evidence="11">
    <location>
        <begin position="96"/>
        <end position="119"/>
    </location>
</feature>
<keyword evidence="7 11" id="KW-1133">Transmembrane helix</keyword>
<dbReference type="InterPro" id="IPR039421">
    <property type="entry name" value="Type_1_exporter"/>
</dbReference>
<dbReference type="InterPro" id="IPR003439">
    <property type="entry name" value="ABC_transporter-like_ATP-bd"/>
</dbReference>
<dbReference type="Pfam" id="PF00664">
    <property type="entry name" value="ABC_membrane"/>
    <property type="match status" value="1"/>
</dbReference>
<gene>
    <name evidence="13" type="ORF">ILEXP_LOCUS17822</name>
</gene>
<feature type="transmembrane region" description="Helical" evidence="11">
    <location>
        <begin position="279"/>
        <end position="302"/>
    </location>
</feature>
<evidence type="ECO:0000256" key="9">
    <source>
        <dbReference type="ARBA" id="ARBA00023180"/>
    </source>
</evidence>
<dbReference type="PANTHER" id="PTHR24222">
    <property type="entry name" value="ABC TRANSPORTER B FAMILY"/>
    <property type="match status" value="1"/>
</dbReference>
<dbReference type="GO" id="GO:0005524">
    <property type="term" value="F:ATP binding"/>
    <property type="evidence" value="ECO:0007669"/>
    <property type="project" value="UniProtKB-KW"/>
</dbReference>
<dbReference type="PANTHER" id="PTHR24222:SF76">
    <property type="entry name" value="MYCOBACTIN IMPORT ATP-BINDING_PERMEASE PROTEIN IRTB"/>
    <property type="match status" value="1"/>
</dbReference>
<dbReference type="Gene3D" id="3.40.50.300">
    <property type="entry name" value="P-loop containing nucleotide triphosphate hydrolases"/>
    <property type="match status" value="1"/>
</dbReference>
<feature type="transmembrane region" description="Helical" evidence="11">
    <location>
        <begin position="48"/>
        <end position="76"/>
    </location>
</feature>
<keyword evidence="14" id="KW-1185">Reference proteome</keyword>
<dbReference type="PROSITE" id="PS50929">
    <property type="entry name" value="ABC_TM1F"/>
    <property type="match status" value="1"/>
</dbReference>
<comment type="subcellular location">
    <subcellularLocation>
        <location evidence="1">Cell membrane</location>
        <topology evidence="1">Multi-pass membrane protein</topology>
    </subcellularLocation>
</comment>
<evidence type="ECO:0000256" key="8">
    <source>
        <dbReference type="ARBA" id="ARBA00023136"/>
    </source>
</evidence>
<name>A0ABC8RXZ5_9AQUA</name>
<feature type="domain" description="ABC transmembrane type-1" evidence="12">
    <location>
        <begin position="52"/>
        <end position="340"/>
    </location>
</feature>
<keyword evidence="9" id="KW-0325">Glycoprotein</keyword>
<evidence type="ECO:0000256" key="5">
    <source>
        <dbReference type="ARBA" id="ARBA00022741"/>
    </source>
</evidence>
<keyword evidence="8 11" id="KW-0472">Membrane</keyword>
<keyword evidence="5" id="KW-0547">Nucleotide-binding</keyword>
<protein>
    <recommendedName>
        <fullName evidence="12">ABC transmembrane type-1 domain-containing protein</fullName>
    </recommendedName>
</protein>
<organism evidence="13 14">
    <name type="scientific">Ilex paraguariensis</name>
    <name type="common">yerba mate</name>
    <dbReference type="NCBI Taxonomy" id="185542"/>
    <lineage>
        <taxon>Eukaryota</taxon>
        <taxon>Viridiplantae</taxon>
        <taxon>Streptophyta</taxon>
        <taxon>Embryophyta</taxon>
        <taxon>Tracheophyta</taxon>
        <taxon>Spermatophyta</taxon>
        <taxon>Magnoliopsida</taxon>
        <taxon>eudicotyledons</taxon>
        <taxon>Gunneridae</taxon>
        <taxon>Pentapetalae</taxon>
        <taxon>asterids</taxon>
        <taxon>campanulids</taxon>
        <taxon>Aquifoliales</taxon>
        <taxon>Aquifoliaceae</taxon>
        <taxon>Ilex</taxon>
    </lineage>
</organism>
<keyword evidence="2" id="KW-0813">Transport</keyword>
<feature type="region of interest" description="Disordered" evidence="10">
    <location>
        <begin position="1"/>
        <end position="28"/>
    </location>
</feature>
<dbReference type="InterPro" id="IPR011527">
    <property type="entry name" value="ABC1_TM_dom"/>
</dbReference>
<proteinExistence type="predicted"/>
<reference evidence="13 14" key="1">
    <citation type="submission" date="2024-02" db="EMBL/GenBank/DDBJ databases">
        <authorList>
            <person name="Vignale AGUSTIN F."/>
            <person name="Sosa J E."/>
            <person name="Modenutti C."/>
        </authorList>
    </citation>
    <scope>NUCLEOTIDE SEQUENCE [LARGE SCALE GENOMIC DNA]</scope>
</reference>
<dbReference type="InterPro" id="IPR036640">
    <property type="entry name" value="ABC1_TM_sf"/>
</dbReference>
<feature type="transmembrane region" description="Helical" evidence="11">
    <location>
        <begin position="203"/>
        <end position="222"/>
    </location>
</feature>
<dbReference type="FunFam" id="1.20.1560.10:FF:000029">
    <property type="entry name" value="ABC transporter B family member 1"/>
    <property type="match status" value="1"/>
</dbReference>
<dbReference type="InterPro" id="IPR027417">
    <property type="entry name" value="P-loop_NTPase"/>
</dbReference>
<evidence type="ECO:0000256" key="10">
    <source>
        <dbReference type="SAM" id="MobiDB-lite"/>
    </source>
</evidence>
<keyword evidence="4" id="KW-0677">Repeat</keyword>
<sequence length="527" mass="57584">MREVELHANQNSDQNALPPMEQPPESNSRTKVTVSYFGLFAAADTLDYFLMFFGSIGACVHGAALPVFIILFGHMIDSLGKLVFDLHKVYSQVSKHAMYLVYIGVVVLLSAWLGVACWMQTGERQTARLRFMYLQSVLRKDISFFDTEARDKNIMYHISSDAILVQDAIGDKIGHGLRYLSQFFVGFAMGFISVWQLTLLTLAVVPLIAVAGGAYTVIMSTLSEKGEAAYAEAGKVAEEVISQVRTVHSFVGEDKAVEAYSMSLKNALKLGKKSGLAKGVGIGFTYGILLCAWALLLWYASILVRHGDTNGGKAFTTIINVIFSGLALGQAAPNLAAIAKGRVAAANIISMIEEDYSTSKSSDEGIVLSKVDGNLEFCKVHFAYPSRSNMVFEDLSFLVDAGRTFAIVGPSGSGKSTIISMVQRFYDPASGQILLDGHDLKNLQLKWFREQLGLVSQEPALFATTIAENILYGKEDADMDQIIKATNAANAHSFVQGLPDGYDTQVRFFSKFVFRDGKCIMYLLGIV</sequence>
<evidence type="ECO:0000256" key="2">
    <source>
        <dbReference type="ARBA" id="ARBA00022448"/>
    </source>
</evidence>
<dbReference type="Proteomes" id="UP001642360">
    <property type="component" value="Unassembled WGS sequence"/>
</dbReference>